<dbReference type="InterPro" id="IPR001461">
    <property type="entry name" value="Aspartic_peptidase_A1"/>
</dbReference>
<dbReference type="EMBL" id="BQKI01000073">
    <property type="protein sequence ID" value="GJN16794.1"/>
    <property type="molecule type" value="Genomic_DNA"/>
</dbReference>
<reference evidence="3" key="2">
    <citation type="submission" date="2021-12" db="EMBL/GenBank/DDBJ databases">
        <title>Resequencing data analysis of finger millet.</title>
        <authorList>
            <person name="Hatakeyama M."/>
            <person name="Aluri S."/>
            <person name="Balachadran M.T."/>
            <person name="Sivarajan S.R."/>
            <person name="Poveda L."/>
            <person name="Shimizu-Inatsugi R."/>
            <person name="Schlapbach R."/>
            <person name="Sreeman S.M."/>
            <person name="Shimizu K.K."/>
        </authorList>
    </citation>
    <scope>NUCLEOTIDE SEQUENCE</scope>
</reference>
<comment type="caution">
    <text evidence="3">The sequence shown here is derived from an EMBL/GenBank/DDBJ whole genome shotgun (WGS) entry which is preliminary data.</text>
</comment>
<dbReference type="PANTHER" id="PTHR47965">
    <property type="entry name" value="ASPARTYL PROTEASE-RELATED"/>
    <property type="match status" value="1"/>
</dbReference>
<gene>
    <name evidence="3" type="primary">gb03815</name>
    <name evidence="3" type="ORF">PR202_gb03815</name>
</gene>
<proteinExistence type="inferred from homology"/>
<evidence type="ECO:0000259" key="2">
    <source>
        <dbReference type="PROSITE" id="PS51767"/>
    </source>
</evidence>
<dbReference type="AlphaFoldDB" id="A0AAV5E1A9"/>
<dbReference type="GO" id="GO:0006508">
    <property type="term" value="P:proteolysis"/>
    <property type="evidence" value="ECO:0007669"/>
    <property type="project" value="InterPro"/>
</dbReference>
<dbReference type="Gene3D" id="2.40.70.10">
    <property type="entry name" value="Acid Proteases"/>
    <property type="match status" value="1"/>
</dbReference>
<name>A0AAV5E1A9_ELECO</name>
<evidence type="ECO:0000313" key="3">
    <source>
        <dbReference type="EMBL" id="GJN16794.1"/>
    </source>
</evidence>
<evidence type="ECO:0000256" key="1">
    <source>
        <dbReference type="ARBA" id="ARBA00007447"/>
    </source>
</evidence>
<evidence type="ECO:0000313" key="4">
    <source>
        <dbReference type="Proteomes" id="UP001054889"/>
    </source>
</evidence>
<organism evidence="3 4">
    <name type="scientific">Eleusine coracana subsp. coracana</name>
    <dbReference type="NCBI Taxonomy" id="191504"/>
    <lineage>
        <taxon>Eukaryota</taxon>
        <taxon>Viridiplantae</taxon>
        <taxon>Streptophyta</taxon>
        <taxon>Embryophyta</taxon>
        <taxon>Tracheophyta</taxon>
        <taxon>Spermatophyta</taxon>
        <taxon>Magnoliopsida</taxon>
        <taxon>Liliopsida</taxon>
        <taxon>Poales</taxon>
        <taxon>Poaceae</taxon>
        <taxon>PACMAD clade</taxon>
        <taxon>Chloridoideae</taxon>
        <taxon>Cynodonteae</taxon>
        <taxon>Eleusininae</taxon>
        <taxon>Eleusine</taxon>
    </lineage>
</organism>
<dbReference type="Pfam" id="PF14541">
    <property type="entry name" value="TAXi_C"/>
    <property type="match status" value="1"/>
</dbReference>
<dbReference type="PANTHER" id="PTHR47965:SF60">
    <property type="entry name" value="CHITINASE CLP"/>
    <property type="match status" value="1"/>
</dbReference>
<keyword evidence="4" id="KW-1185">Reference proteome</keyword>
<dbReference type="Proteomes" id="UP001054889">
    <property type="component" value="Unassembled WGS sequence"/>
</dbReference>
<protein>
    <recommendedName>
        <fullName evidence="2">Peptidase A1 domain-containing protein</fullName>
    </recommendedName>
</protein>
<dbReference type="InterPro" id="IPR033121">
    <property type="entry name" value="PEPTIDASE_A1"/>
</dbReference>
<dbReference type="InterPro" id="IPR032799">
    <property type="entry name" value="TAXi_C"/>
</dbReference>
<dbReference type="InterPro" id="IPR021109">
    <property type="entry name" value="Peptidase_aspartic_dom_sf"/>
</dbReference>
<feature type="domain" description="Peptidase A1" evidence="2">
    <location>
        <begin position="1"/>
        <end position="150"/>
    </location>
</feature>
<comment type="similarity">
    <text evidence="1">Belongs to the peptidase A1 family.</text>
</comment>
<accession>A0AAV5E1A9</accession>
<reference evidence="3" key="1">
    <citation type="journal article" date="2018" name="DNA Res.">
        <title>Multiple hybrid de novo genome assembly of finger millet, an orphan allotetraploid crop.</title>
        <authorList>
            <person name="Hatakeyama M."/>
            <person name="Aluri S."/>
            <person name="Balachadran M.T."/>
            <person name="Sivarajan S.R."/>
            <person name="Patrignani A."/>
            <person name="Gruter S."/>
            <person name="Poveda L."/>
            <person name="Shimizu-Inatsugi R."/>
            <person name="Baeten J."/>
            <person name="Francoijs K.J."/>
            <person name="Nataraja K.N."/>
            <person name="Reddy Y.A.N."/>
            <person name="Phadnis S."/>
            <person name="Ravikumar R.L."/>
            <person name="Schlapbach R."/>
            <person name="Sreeman S.M."/>
            <person name="Shimizu K.K."/>
        </authorList>
    </citation>
    <scope>NUCLEOTIDE SEQUENCE</scope>
</reference>
<sequence>MKQRSDCGDTVQYDAGAVAWTWLSGRASAIPYTVLFVAAFANATAERKRAPAVAPFELCYDSRELGSTRLGYAVPQVDLVMEGGGGNWTVFGGNSMVQVDDNTACFGFLEMKEGRYGHGGGEAPAVVIGGFQMENNLLVFDDEKGQLGFSGLLFGRQTTCSNFNFTLAA</sequence>
<dbReference type="PROSITE" id="PS51767">
    <property type="entry name" value="PEPTIDASE_A1"/>
    <property type="match status" value="1"/>
</dbReference>
<dbReference type="SUPFAM" id="SSF50630">
    <property type="entry name" value="Acid proteases"/>
    <property type="match status" value="1"/>
</dbReference>
<dbReference type="GO" id="GO:0004190">
    <property type="term" value="F:aspartic-type endopeptidase activity"/>
    <property type="evidence" value="ECO:0007669"/>
    <property type="project" value="InterPro"/>
</dbReference>